<keyword evidence="12" id="KW-1185">Reference proteome</keyword>
<evidence type="ECO:0000313" key="11">
    <source>
        <dbReference type="EMBL" id="MBM6660282.1"/>
    </source>
</evidence>
<dbReference type="Pfam" id="PF00005">
    <property type="entry name" value="ABC_tran"/>
    <property type="match status" value="1"/>
</dbReference>
<dbReference type="InterPro" id="IPR027417">
    <property type="entry name" value="P-loop_NTPase"/>
</dbReference>
<dbReference type="CDD" id="cd03214">
    <property type="entry name" value="ABC_Iron-Siderophores_B12_Hemin"/>
    <property type="match status" value="1"/>
</dbReference>
<evidence type="ECO:0000256" key="1">
    <source>
        <dbReference type="ARBA" id="ARBA00004202"/>
    </source>
</evidence>
<feature type="domain" description="ABC transporter" evidence="10">
    <location>
        <begin position="8"/>
        <end position="248"/>
    </location>
</feature>
<evidence type="ECO:0000256" key="5">
    <source>
        <dbReference type="ARBA" id="ARBA00022741"/>
    </source>
</evidence>
<keyword evidence="3" id="KW-1003">Cell membrane</keyword>
<reference evidence="11 12" key="1">
    <citation type="journal article" date="2021" name="Sci. Rep.">
        <title>The distribution of antibiotic resistance genes in chicken gut microbiota commensals.</title>
        <authorList>
            <person name="Juricova H."/>
            <person name="Matiasovicova J."/>
            <person name="Kubasova T."/>
            <person name="Cejkova D."/>
            <person name="Rychlik I."/>
        </authorList>
    </citation>
    <scope>NUCLEOTIDE SEQUENCE [LARGE SCALE GENOMIC DNA]</scope>
    <source>
        <strain evidence="11 12">An819</strain>
    </source>
</reference>
<accession>A0A939B3Q7</accession>
<dbReference type="PANTHER" id="PTHR42771:SF2">
    <property type="entry name" value="IRON(3+)-HYDROXAMATE IMPORT ATP-BINDING PROTEIN FHUC"/>
    <property type="match status" value="1"/>
</dbReference>
<dbReference type="GO" id="GO:0005886">
    <property type="term" value="C:plasma membrane"/>
    <property type="evidence" value="ECO:0007669"/>
    <property type="project" value="UniProtKB-SubCell"/>
</dbReference>
<evidence type="ECO:0000259" key="10">
    <source>
        <dbReference type="PROSITE" id="PS50893"/>
    </source>
</evidence>
<sequence length="338" mass="36304">MTTTVHTIEIADLSIGYKTRNGAKTIGHRMSATVRGGELTCLLGRNGAGKSTLLRTMAGFLPKLSGAVSIDGKDMSEYSAAKMARTVSIVLTEKPDTGNMTVAELVALGRSPYTGFWGRCSDDDRRVAYRAMATVGIGELARRRVASLSDGERQKAMIAKALAQQTPVMLLDEPTAFLDFTSKAEVMRLLRQISHDTGKIVFMSTHDLDLALQAADTLWLMDNGGKLATGAPEDLALDGRLEAFFGHGDTVFDTATGLFVMNHATTTATTVGGLRDRRYDMLCKALRRNGIEPADPCGATPEVEVAEGGYAITTGNGLQHAATIAEVMRALCRNRQQQ</sequence>
<evidence type="ECO:0000256" key="4">
    <source>
        <dbReference type="ARBA" id="ARBA00022496"/>
    </source>
</evidence>
<evidence type="ECO:0000313" key="12">
    <source>
        <dbReference type="Proteomes" id="UP000764045"/>
    </source>
</evidence>
<gene>
    <name evidence="11" type="ORF">H6B30_00685</name>
</gene>
<dbReference type="InterPro" id="IPR003439">
    <property type="entry name" value="ABC_transporter-like_ATP-bd"/>
</dbReference>
<keyword evidence="4" id="KW-0410">Iron transport</keyword>
<dbReference type="RefSeq" id="WP_205106889.1">
    <property type="nucleotide sequence ID" value="NZ_JACJJL010000001.1"/>
</dbReference>
<dbReference type="FunFam" id="3.40.50.300:FF:000134">
    <property type="entry name" value="Iron-enterobactin ABC transporter ATP-binding protein"/>
    <property type="match status" value="1"/>
</dbReference>
<dbReference type="AlphaFoldDB" id="A0A939B3Q7"/>
<keyword evidence="7" id="KW-0408">Iron</keyword>
<dbReference type="EMBL" id="JACJJL010000001">
    <property type="protein sequence ID" value="MBM6660282.1"/>
    <property type="molecule type" value="Genomic_DNA"/>
</dbReference>
<evidence type="ECO:0000256" key="6">
    <source>
        <dbReference type="ARBA" id="ARBA00022840"/>
    </source>
</evidence>
<comment type="caution">
    <text evidence="11">The sequence shown here is derived from an EMBL/GenBank/DDBJ whole genome shotgun (WGS) entry which is preliminary data.</text>
</comment>
<keyword evidence="2" id="KW-0813">Transport</keyword>
<keyword evidence="6 11" id="KW-0067">ATP-binding</keyword>
<keyword evidence="8" id="KW-0406">Ion transport</keyword>
<evidence type="ECO:0000256" key="3">
    <source>
        <dbReference type="ARBA" id="ARBA00022475"/>
    </source>
</evidence>
<dbReference type="InterPro" id="IPR003593">
    <property type="entry name" value="AAA+_ATPase"/>
</dbReference>
<keyword evidence="5" id="KW-0547">Nucleotide-binding</keyword>
<dbReference type="PROSITE" id="PS50893">
    <property type="entry name" value="ABC_TRANSPORTER_2"/>
    <property type="match status" value="1"/>
</dbReference>
<name>A0A939B3Q7_9BACT</name>
<dbReference type="InterPro" id="IPR051535">
    <property type="entry name" value="Siderophore_ABC-ATPase"/>
</dbReference>
<evidence type="ECO:0000256" key="7">
    <source>
        <dbReference type="ARBA" id="ARBA00023004"/>
    </source>
</evidence>
<comment type="subcellular location">
    <subcellularLocation>
        <location evidence="1">Cell membrane</location>
        <topology evidence="1">Peripheral membrane protein</topology>
    </subcellularLocation>
</comment>
<dbReference type="GO" id="GO:0005524">
    <property type="term" value="F:ATP binding"/>
    <property type="evidence" value="ECO:0007669"/>
    <property type="project" value="UniProtKB-KW"/>
</dbReference>
<protein>
    <submittedName>
        <fullName evidence="11">ABC transporter ATP-binding protein</fullName>
    </submittedName>
</protein>
<dbReference type="GO" id="GO:0006826">
    <property type="term" value="P:iron ion transport"/>
    <property type="evidence" value="ECO:0007669"/>
    <property type="project" value="UniProtKB-KW"/>
</dbReference>
<evidence type="ECO:0000256" key="9">
    <source>
        <dbReference type="ARBA" id="ARBA00023136"/>
    </source>
</evidence>
<dbReference type="Gene3D" id="3.40.50.300">
    <property type="entry name" value="P-loop containing nucleotide triphosphate hydrolases"/>
    <property type="match status" value="1"/>
</dbReference>
<proteinExistence type="predicted"/>
<dbReference type="SUPFAM" id="SSF52540">
    <property type="entry name" value="P-loop containing nucleoside triphosphate hydrolases"/>
    <property type="match status" value="1"/>
</dbReference>
<evidence type="ECO:0000256" key="2">
    <source>
        <dbReference type="ARBA" id="ARBA00022448"/>
    </source>
</evidence>
<dbReference type="GO" id="GO:0016887">
    <property type="term" value="F:ATP hydrolysis activity"/>
    <property type="evidence" value="ECO:0007669"/>
    <property type="project" value="InterPro"/>
</dbReference>
<evidence type="ECO:0000256" key="8">
    <source>
        <dbReference type="ARBA" id="ARBA00023065"/>
    </source>
</evidence>
<dbReference type="SMART" id="SM00382">
    <property type="entry name" value="AAA"/>
    <property type="match status" value="1"/>
</dbReference>
<dbReference type="Proteomes" id="UP000764045">
    <property type="component" value="Unassembled WGS sequence"/>
</dbReference>
<organism evidence="11 12">
    <name type="scientific">Marseilla massiliensis</name>
    <dbReference type="NCBI Taxonomy" id="1841864"/>
    <lineage>
        <taxon>Bacteria</taxon>
        <taxon>Pseudomonadati</taxon>
        <taxon>Bacteroidota</taxon>
        <taxon>Bacteroidia</taxon>
        <taxon>Bacteroidales</taxon>
        <taxon>Prevotellaceae</taxon>
        <taxon>Marseilla</taxon>
    </lineage>
</organism>
<dbReference type="PANTHER" id="PTHR42771">
    <property type="entry name" value="IRON(3+)-HYDROXAMATE IMPORT ATP-BINDING PROTEIN FHUC"/>
    <property type="match status" value="1"/>
</dbReference>
<keyword evidence="9" id="KW-0472">Membrane</keyword>